<dbReference type="SUPFAM" id="SSF48592">
    <property type="entry name" value="GroEL equatorial domain-like"/>
    <property type="match status" value="1"/>
</dbReference>
<evidence type="ECO:0000313" key="3">
    <source>
        <dbReference type="EMBL" id="GFZ13444.1"/>
    </source>
</evidence>
<organism evidence="3 4">
    <name type="scientific">Actinidia rufa</name>
    <dbReference type="NCBI Taxonomy" id="165716"/>
    <lineage>
        <taxon>Eukaryota</taxon>
        <taxon>Viridiplantae</taxon>
        <taxon>Streptophyta</taxon>
        <taxon>Embryophyta</taxon>
        <taxon>Tracheophyta</taxon>
        <taxon>Spermatophyta</taxon>
        <taxon>Magnoliopsida</taxon>
        <taxon>eudicotyledons</taxon>
        <taxon>Gunneridae</taxon>
        <taxon>Pentapetalae</taxon>
        <taxon>asterids</taxon>
        <taxon>Ericales</taxon>
        <taxon>Actinidiaceae</taxon>
        <taxon>Actinidia</taxon>
    </lineage>
</organism>
<evidence type="ECO:0000256" key="1">
    <source>
        <dbReference type="ARBA" id="ARBA00006607"/>
    </source>
</evidence>
<keyword evidence="3" id="KW-0346">Stress response</keyword>
<reference evidence="3 4" key="1">
    <citation type="submission" date="2019-07" db="EMBL/GenBank/DDBJ databases">
        <title>De Novo Assembly of kiwifruit Actinidia rufa.</title>
        <authorList>
            <person name="Sugita-Konishi S."/>
            <person name="Sato K."/>
            <person name="Mori E."/>
            <person name="Abe Y."/>
            <person name="Kisaki G."/>
            <person name="Hamano K."/>
            <person name="Suezawa K."/>
            <person name="Otani M."/>
            <person name="Fukuda T."/>
            <person name="Manabe T."/>
            <person name="Gomi K."/>
            <person name="Tabuchi M."/>
            <person name="Akimitsu K."/>
            <person name="Kataoka I."/>
        </authorList>
    </citation>
    <scope>NUCLEOTIDE SEQUENCE [LARGE SCALE GENOMIC DNA]</scope>
    <source>
        <strain evidence="4">cv. Fuchu</strain>
    </source>
</reference>
<dbReference type="InterPro" id="IPR027413">
    <property type="entry name" value="GROEL-like_equatorial_sf"/>
</dbReference>
<dbReference type="Gene3D" id="3.30.260.10">
    <property type="entry name" value="TCP-1-like chaperonin intermediate domain"/>
    <property type="match status" value="1"/>
</dbReference>
<evidence type="ECO:0000256" key="2">
    <source>
        <dbReference type="ARBA" id="ARBA00023186"/>
    </source>
</evidence>
<sequence>MCAVQIEFGVEVVEELADAARVAMGPKFCFDKVGTISANGGRVIGELIANAMEKAGKEGGITIAKYVAAKLLNYLDLALCQSIAGWETLYNEFDRNEAVTLSWKKDRVTDGRIVPGGGVALLYVSKELEKLQIMNINRKIGVQIIQNVLKVSICH</sequence>
<keyword evidence="2" id="KW-0143">Chaperone</keyword>
<protein>
    <submittedName>
        <fullName evidence="3">Heat shock protein 60</fullName>
    </submittedName>
</protein>
<comment type="similarity">
    <text evidence="1">Belongs to the chaperonin (HSP60) family.</text>
</comment>
<dbReference type="Proteomes" id="UP000585474">
    <property type="component" value="Unassembled WGS sequence"/>
</dbReference>
<dbReference type="PANTHER" id="PTHR45633">
    <property type="entry name" value="60 KDA HEAT SHOCK PROTEIN, MITOCHONDRIAL"/>
    <property type="match status" value="1"/>
</dbReference>
<dbReference type="OrthoDB" id="1722698at2759"/>
<dbReference type="AlphaFoldDB" id="A0A7J0GS32"/>
<dbReference type="InterPro" id="IPR027410">
    <property type="entry name" value="TCP-1-like_intermed_sf"/>
</dbReference>
<dbReference type="GO" id="GO:0042026">
    <property type="term" value="P:protein refolding"/>
    <property type="evidence" value="ECO:0007669"/>
    <property type="project" value="InterPro"/>
</dbReference>
<comment type="caution">
    <text evidence="3">The sequence shown here is derived from an EMBL/GenBank/DDBJ whole genome shotgun (WGS) entry which is preliminary data.</text>
</comment>
<name>A0A7J0GS32_9ERIC</name>
<evidence type="ECO:0000313" key="4">
    <source>
        <dbReference type="Proteomes" id="UP000585474"/>
    </source>
</evidence>
<keyword evidence="4" id="KW-1185">Reference proteome</keyword>
<gene>
    <name evidence="3" type="ORF">Acr_23g0018290</name>
</gene>
<dbReference type="EMBL" id="BJWL01000023">
    <property type="protein sequence ID" value="GFZ13444.1"/>
    <property type="molecule type" value="Genomic_DNA"/>
</dbReference>
<accession>A0A7J0GS32</accession>
<dbReference type="SUPFAM" id="SSF54849">
    <property type="entry name" value="GroEL-intermediate domain like"/>
    <property type="match status" value="1"/>
</dbReference>
<dbReference type="InterPro" id="IPR001844">
    <property type="entry name" value="Cpn60/GroEL"/>
</dbReference>
<dbReference type="GO" id="GO:0140662">
    <property type="term" value="F:ATP-dependent protein folding chaperone"/>
    <property type="evidence" value="ECO:0007669"/>
    <property type="project" value="InterPro"/>
</dbReference>
<proteinExistence type="inferred from homology"/>